<comment type="similarity">
    <text evidence="1 4">Belongs to the UDP-glycosyltransferase family.</text>
</comment>
<accession>A0ABQ8TST9</accession>
<evidence type="ECO:0000256" key="1">
    <source>
        <dbReference type="ARBA" id="ARBA00009995"/>
    </source>
</evidence>
<dbReference type="InterPro" id="IPR050271">
    <property type="entry name" value="UDP-glycosyltransferase"/>
</dbReference>
<dbReference type="Gene3D" id="3.40.50.2000">
    <property type="entry name" value="Glycogen Phosphorylase B"/>
    <property type="match status" value="1"/>
</dbReference>
<dbReference type="Pfam" id="PF00201">
    <property type="entry name" value="UDPGT"/>
    <property type="match status" value="1"/>
</dbReference>
<comment type="caution">
    <text evidence="7">The sequence shown here is derived from an EMBL/GenBank/DDBJ whole genome shotgun (WGS) entry which is preliminary data.</text>
</comment>
<dbReference type="InterPro" id="IPR035595">
    <property type="entry name" value="UDP_glycos_trans_CS"/>
</dbReference>
<keyword evidence="5" id="KW-0812">Transmembrane</keyword>
<feature type="transmembrane region" description="Helical" evidence="5">
    <location>
        <begin position="464"/>
        <end position="491"/>
    </location>
</feature>
<keyword evidence="5" id="KW-0472">Membrane</keyword>
<evidence type="ECO:0000256" key="5">
    <source>
        <dbReference type="SAM" id="Phobius"/>
    </source>
</evidence>
<evidence type="ECO:0000256" key="4">
    <source>
        <dbReference type="RuleBase" id="RU003718"/>
    </source>
</evidence>
<dbReference type="InterPro" id="IPR002213">
    <property type="entry name" value="UDP_glucos_trans"/>
</dbReference>
<evidence type="ECO:0008006" key="9">
    <source>
        <dbReference type="Google" id="ProtNLM"/>
    </source>
</evidence>
<dbReference type="PANTHER" id="PTHR48043:SF145">
    <property type="entry name" value="FI06409P-RELATED"/>
    <property type="match status" value="1"/>
</dbReference>
<dbReference type="CDD" id="cd03784">
    <property type="entry name" value="GT1_Gtf-like"/>
    <property type="match status" value="1"/>
</dbReference>
<dbReference type="Proteomes" id="UP001148838">
    <property type="component" value="Unassembled WGS sequence"/>
</dbReference>
<proteinExistence type="inferred from homology"/>
<feature type="signal peptide" evidence="6">
    <location>
        <begin position="1"/>
        <end position="19"/>
    </location>
</feature>
<evidence type="ECO:0000313" key="7">
    <source>
        <dbReference type="EMBL" id="KAJ4448923.1"/>
    </source>
</evidence>
<evidence type="ECO:0000256" key="3">
    <source>
        <dbReference type="ARBA" id="ARBA00022679"/>
    </source>
</evidence>
<evidence type="ECO:0000313" key="8">
    <source>
        <dbReference type="Proteomes" id="UP001148838"/>
    </source>
</evidence>
<protein>
    <recommendedName>
        <fullName evidence="9">UDP-glucuronosyltransferase</fullName>
    </recommendedName>
</protein>
<keyword evidence="2 4" id="KW-0328">Glycosyltransferase</keyword>
<name>A0ABQ8TST9_PERAM</name>
<sequence>MKCSHILVICALPICISEAARILALINYAGRSQYVIFHTYLKALAARGHQVDVYGYHPLEKPVPNYTDIIIGGSAVLKNVSIEQLRGQGRFQVMSYFLDNMLQTCRVAFKNENILNLMKSNITYHAVITLFMGQDCFIGFSHRFKAPLISITTSTALPWVTYRNSNPDNPAYIPNYFLPFTNQMNFWERLINTVFYCTVKVWYDRNVNTATEEFFKHHYGKDYPSVRELQQRISLILVNSHFSVNTPRPTLPTFLEIGGLHIKSDGKLPQDLQTYFDEAKEGAIYFSMGSIIRSETFTKTKLQAFIDAFSQLPQRVLWKTGNISGLSDNVKTAAWLPQLEILKHPNVRVFITHGGLLGTQEAIYAGVPMIGIPVMLDQPLNIMNYVSKGVAVHLDYDSITTENVLKALNKVLHEQSYRTNAKRLSQLFRDRPQSALDTAIYWTEYVIRHRGAPHLRSAALDLSWYQYLLLDVILAIIALIIALGFIVFYSFKLMLKLVTAKLTESLTVMNYYLATTELKSPKRHMLGKYVFPNSSHSCHYRRYRTYRHVLFRMNAVLASQLLCLLDYTPELRKCRKIEFSRLVS</sequence>
<reference evidence="7 8" key="1">
    <citation type="journal article" date="2022" name="Allergy">
        <title>Genome assembly and annotation of Periplaneta americana reveal a comprehensive cockroach allergen profile.</title>
        <authorList>
            <person name="Wang L."/>
            <person name="Xiong Q."/>
            <person name="Saelim N."/>
            <person name="Wang L."/>
            <person name="Nong W."/>
            <person name="Wan A.T."/>
            <person name="Shi M."/>
            <person name="Liu X."/>
            <person name="Cao Q."/>
            <person name="Hui J.H.L."/>
            <person name="Sookrung N."/>
            <person name="Leung T.F."/>
            <person name="Tungtrongchitr A."/>
            <person name="Tsui S.K.W."/>
        </authorList>
    </citation>
    <scope>NUCLEOTIDE SEQUENCE [LARGE SCALE GENOMIC DNA]</scope>
    <source>
        <strain evidence="7">PWHHKU_190912</strain>
    </source>
</reference>
<evidence type="ECO:0000256" key="6">
    <source>
        <dbReference type="SAM" id="SignalP"/>
    </source>
</evidence>
<keyword evidence="6" id="KW-0732">Signal</keyword>
<keyword evidence="5" id="KW-1133">Transmembrane helix</keyword>
<dbReference type="SUPFAM" id="SSF53756">
    <property type="entry name" value="UDP-Glycosyltransferase/glycogen phosphorylase"/>
    <property type="match status" value="1"/>
</dbReference>
<evidence type="ECO:0000256" key="2">
    <source>
        <dbReference type="ARBA" id="ARBA00022676"/>
    </source>
</evidence>
<dbReference type="PROSITE" id="PS00375">
    <property type="entry name" value="UDPGT"/>
    <property type="match status" value="1"/>
</dbReference>
<dbReference type="PANTHER" id="PTHR48043">
    <property type="entry name" value="EG:EG0003.4 PROTEIN-RELATED"/>
    <property type="match status" value="1"/>
</dbReference>
<organism evidence="7 8">
    <name type="scientific">Periplaneta americana</name>
    <name type="common">American cockroach</name>
    <name type="synonym">Blatta americana</name>
    <dbReference type="NCBI Taxonomy" id="6978"/>
    <lineage>
        <taxon>Eukaryota</taxon>
        <taxon>Metazoa</taxon>
        <taxon>Ecdysozoa</taxon>
        <taxon>Arthropoda</taxon>
        <taxon>Hexapoda</taxon>
        <taxon>Insecta</taxon>
        <taxon>Pterygota</taxon>
        <taxon>Neoptera</taxon>
        <taxon>Polyneoptera</taxon>
        <taxon>Dictyoptera</taxon>
        <taxon>Blattodea</taxon>
        <taxon>Blattoidea</taxon>
        <taxon>Blattidae</taxon>
        <taxon>Blattinae</taxon>
        <taxon>Periplaneta</taxon>
    </lineage>
</organism>
<keyword evidence="3 4" id="KW-0808">Transferase</keyword>
<keyword evidence="8" id="KW-1185">Reference proteome</keyword>
<feature type="chain" id="PRO_5047048194" description="UDP-glucuronosyltransferase" evidence="6">
    <location>
        <begin position="20"/>
        <end position="584"/>
    </location>
</feature>
<gene>
    <name evidence="7" type="ORF">ANN_00315</name>
</gene>
<dbReference type="EMBL" id="JAJSOF020000003">
    <property type="protein sequence ID" value="KAJ4448923.1"/>
    <property type="molecule type" value="Genomic_DNA"/>
</dbReference>